<feature type="active site" description="Nucleophile" evidence="4">
    <location>
        <position position="345"/>
    </location>
</feature>
<evidence type="ECO:0000313" key="7">
    <source>
        <dbReference type="EMBL" id="ALV40833.1"/>
    </source>
</evidence>
<evidence type="ECO:0000256" key="4">
    <source>
        <dbReference type="PROSITE-ProRule" id="PRU01100"/>
    </source>
</evidence>
<dbReference type="Pfam" id="PF02156">
    <property type="entry name" value="Glyco_hydro_26"/>
    <property type="match status" value="1"/>
</dbReference>
<proteinExistence type="inferred from homology"/>
<feature type="domain" description="GH26" evidence="6">
    <location>
        <begin position="109"/>
        <end position="408"/>
    </location>
</feature>
<dbReference type="Proteomes" id="UP000065151">
    <property type="component" value="Chromosome"/>
</dbReference>
<evidence type="ECO:0000259" key="6">
    <source>
        <dbReference type="PROSITE" id="PS51764"/>
    </source>
</evidence>
<accession>A0A0U3R6N7</accession>
<dbReference type="InterPro" id="IPR013783">
    <property type="entry name" value="Ig-like_fold"/>
</dbReference>
<dbReference type="STRING" id="121292.AU252_06365"/>
<name>A0A0U3R6N7_9MICC</name>
<feature type="active site" description="Proton donor" evidence="4">
    <location>
        <position position="234"/>
    </location>
</feature>
<dbReference type="RefSeq" id="WP_058930001.1">
    <property type="nucleotide sequence ID" value="NZ_CP013747.1"/>
</dbReference>
<feature type="signal peptide" evidence="5">
    <location>
        <begin position="1"/>
        <end position="25"/>
    </location>
</feature>
<evidence type="ECO:0000256" key="2">
    <source>
        <dbReference type="ARBA" id="ARBA00022801"/>
    </source>
</evidence>
<dbReference type="GO" id="GO:0016985">
    <property type="term" value="F:mannan endo-1,4-beta-mannosidase activity"/>
    <property type="evidence" value="ECO:0007669"/>
    <property type="project" value="InterPro"/>
</dbReference>
<keyword evidence="3 4" id="KW-0326">Glycosidase</keyword>
<dbReference type="Gene3D" id="3.20.20.80">
    <property type="entry name" value="Glycosidases"/>
    <property type="match status" value="1"/>
</dbReference>
<dbReference type="EMBL" id="CP013747">
    <property type="protein sequence ID" value="ALV40833.1"/>
    <property type="molecule type" value="Genomic_DNA"/>
</dbReference>
<evidence type="ECO:0000256" key="5">
    <source>
        <dbReference type="SAM" id="SignalP"/>
    </source>
</evidence>
<dbReference type="PANTHER" id="PTHR40079">
    <property type="entry name" value="MANNAN ENDO-1,4-BETA-MANNOSIDASE E-RELATED"/>
    <property type="match status" value="1"/>
</dbReference>
<dbReference type="Gene3D" id="2.60.40.10">
    <property type="entry name" value="Immunoglobulins"/>
    <property type="match status" value="1"/>
</dbReference>
<dbReference type="PROSITE" id="PS51764">
    <property type="entry name" value="GH26"/>
    <property type="match status" value="1"/>
</dbReference>
<organism evidence="7">
    <name type="scientific">Pseudarthrobacter sulfonivorans</name>
    <dbReference type="NCBI Taxonomy" id="121292"/>
    <lineage>
        <taxon>Bacteria</taxon>
        <taxon>Bacillati</taxon>
        <taxon>Actinomycetota</taxon>
        <taxon>Actinomycetes</taxon>
        <taxon>Micrococcales</taxon>
        <taxon>Micrococcaceae</taxon>
        <taxon>Pseudarthrobacter</taxon>
    </lineage>
</organism>
<dbReference type="InterPro" id="IPR022790">
    <property type="entry name" value="GH26_dom"/>
</dbReference>
<dbReference type="InterPro" id="IPR000805">
    <property type="entry name" value="Glyco_hydro_26"/>
</dbReference>
<evidence type="ECO:0000256" key="1">
    <source>
        <dbReference type="ARBA" id="ARBA00007754"/>
    </source>
</evidence>
<keyword evidence="2 4" id="KW-0378">Hydrolase</keyword>
<feature type="chain" id="PRO_5039068480" evidence="5">
    <location>
        <begin position="26"/>
        <end position="408"/>
    </location>
</feature>
<reference evidence="7 8" key="1">
    <citation type="submission" date="2015-12" db="EMBL/GenBank/DDBJ databases">
        <authorList>
            <person name="Shamseldin A."/>
            <person name="Moawad H."/>
            <person name="Abd El-Rahim W.M."/>
            <person name="Sadowsky M.J."/>
        </authorList>
    </citation>
    <scope>NUCLEOTIDE SEQUENCE [LARGE SCALE GENOMIC DNA]</scope>
    <source>
        <strain evidence="7 8">Ar51</strain>
    </source>
</reference>
<evidence type="ECO:0000256" key="3">
    <source>
        <dbReference type="ARBA" id="ARBA00023295"/>
    </source>
</evidence>
<dbReference type="AlphaFoldDB" id="A0A0U3R6N7"/>
<evidence type="ECO:0000313" key="8">
    <source>
        <dbReference type="Proteomes" id="UP000065151"/>
    </source>
</evidence>
<dbReference type="GO" id="GO:0006080">
    <property type="term" value="P:substituted mannan metabolic process"/>
    <property type="evidence" value="ECO:0007669"/>
    <property type="project" value="InterPro"/>
</dbReference>
<dbReference type="KEGG" id="psul:AU252_06365"/>
<dbReference type="InterPro" id="IPR017853">
    <property type="entry name" value="GH"/>
</dbReference>
<dbReference type="PANTHER" id="PTHR40079:SF4">
    <property type="entry name" value="GH26 DOMAIN-CONTAINING PROTEIN-RELATED"/>
    <property type="match status" value="1"/>
</dbReference>
<gene>
    <name evidence="7" type="ORF">AU252_06365</name>
</gene>
<keyword evidence="5" id="KW-0732">Signal</keyword>
<dbReference type="SUPFAM" id="SSF51445">
    <property type="entry name" value="(Trans)glycosidases"/>
    <property type="match status" value="1"/>
</dbReference>
<sequence length="408" mass="42247">MLRTLKSIAAVVGLGLALGLMPAQAAQAAPATGRISLSPATGPAGSAVTVSGTGFKASTTGTVIAGATTFPFKTAASGAFSTSISIPSAATGSLTITAKTSSIQASSVFTVTAPAPTLPPVSTAALRFGVATAGGSLAGGELDEVALLAGESPSTILFYKDFLQAPPIAEMDSVRARGAVPLITWEPWAWGGGMEQPAYSLDRIAAGDFDAHITQWGQTLAAWGQPVQLRFAHEMNGNWYPWAEGVNGNQPGDYVEAWRHVHDIVAATGASNVSWVWSPNVPYYGSTDLAGLFPGAGYVDVVALDGYNWGTSASWSGWISPQDLFAPGIAQLRTLAPGVPILISETASSEAGGNKAAWNTELVSYLAAQPDVMGFVWFHLQKETDWRINSSGTSASAFKSALQARRTP</sequence>
<protein>
    <submittedName>
        <fullName evidence="7">Beta-mannanase</fullName>
    </submittedName>
</protein>
<comment type="similarity">
    <text evidence="1 4">Belongs to the glycosyl hydrolase 26 family.</text>
</comment>